<proteinExistence type="predicted"/>
<sequence>MTTTKCQAGVKASLNCLEFDMGRLAVPQEKTLLSLLGRCFAAFTQIYSLEDPQEVLSKPSSLERMLCSTFDTASRVFVTETSPQVLAGLDDHDKSCLFVQAVAGMAMIFQRLNAVGQALSPSIFLRELQLFAESDQRGHMLEKIEASSLLNSCYHTGVMTDFVMAAIEDRETRHFEDLPLGRLGEDLLSDSVAWVSDRPCKTNGLPWGFTILAIN</sequence>
<reference evidence="1" key="1">
    <citation type="submission" date="2023-06" db="EMBL/GenBank/DDBJ databases">
        <title>Genome-scale phylogeny and comparative genomics of the fungal order Sordariales.</title>
        <authorList>
            <consortium name="Lawrence Berkeley National Laboratory"/>
            <person name="Hensen N."/>
            <person name="Bonometti L."/>
            <person name="Westerberg I."/>
            <person name="Brannstrom I.O."/>
            <person name="Guillou S."/>
            <person name="Cros-Aarteil S."/>
            <person name="Calhoun S."/>
            <person name="Haridas S."/>
            <person name="Kuo A."/>
            <person name="Mondo S."/>
            <person name="Pangilinan J."/>
            <person name="Riley R."/>
            <person name="Labutti K."/>
            <person name="Andreopoulos B."/>
            <person name="Lipzen A."/>
            <person name="Chen C."/>
            <person name="Yanf M."/>
            <person name="Daum C."/>
            <person name="Ng V."/>
            <person name="Clum A."/>
            <person name="Steindorff A."/>
            <person name="Ohm R."/>
            <person name="Martin F."/>
            <person name="Silar P."/>
            <person name="Natvig D."/>
            <person name="Lalanne C."/>
            <person name="Gautier V."/>
            <person name="Ament-Velasquez S.L."/>
            <person name="Kruys A."/>
            <person name="Hutchinson M.I."/>
            <person name="Powell A.J."/>
            <person name="Barry K."/>
            <person name="Miller A.N."/>
            <person name="Grigoriev I.V."/>
            <person name="Debuchy R."/>
            <person name="Gladieux P."/>
            <person name="Thoren M.H."/>
            <person name="Johannesson H."/>
        </authorList>
    </citation>
    <scope>NUCLEOTIDE SEQUENCE</scope>
    <source>
        <strain evidence="1">CBS 606.72</strain>
    </source>
</reference>
<dbReference type="Proteomes" id="UP001175000">
    <property type="component" value="Unassembled WGS sequence"/>
</dbReference>
<name>A0AA39WBY2_9PEZI</name>
<gene>
    <name evidence="1" type="ORF">B0T14DRAFT_500353</name>
</gene>
<keyword evidence="2" id="KW-1185">Reference proteome</keyword>
<dbReference type="EMBL" id="JAULSU010000007">
    <property type="protein sequence ID" value="KAK0611200.1"/>
    <property type="molecule type" value="Genomic_DNA"/>
</dbReference>
<accession>A0AA39WBY2</accession>
<dbReference type="AlphaFoldDB" id="A0AA39WBY2"/>
<comment type="caution">
    <text evidence="1">The sequence shown here is derived from an EMBL/GenBank/DDBJ whole genome shotgun (WGS) entry which is preliminary data.</text>
</comment>
<evidence type="ECO:0000313" key="1">
    <source>
        <dbReference type="EMBL" id="KAK0611200.1"/>
    </source>
</evidence>
<evidence type="ECO:0000313" key="2">
    <source>
        <dbReference type="Proteomes" id="UP001175000"/>
    </source>
</evidence>
<protein>
    <submittedName>
        <fullName evidence="1">Uncharacterized protein</fullName>
    </submittedName>
</protein>
<organism evidence="1 2">
    <name type="scientific">Immersiella caudata</name>
    <dbReference type="NCBI Taxonomy" id="314043"/>
    <lineage>
        <taxon>Eukaryota</taxon>
        <taxon>Fungi</taxon>
        <taxon>Dikarya</taxon>
        <taxon>Ascomycota</taxon>
        <taxon>Pezizomycotina</taxon>
        <taxon>Sordariomycetes</taxon>
        <taxon>Sordariomycetidae</taxon>
        <taxon>Sordariales</taxon>
        <taxon>Lasiosphaeriaceae</taxon>
        <taxon>Immersiella</taxon>
    </lineage>
</organism>